<proteinExistence type="predicted"/>
<gene>
    <name evidence="1" type="ORF">KO493_10735</name>
</gene>
<protein>
    <submittedName>
        <fullName evidence="1">Gliding motility-associated C-terminal domain-containing protein</fullName>
    </submittedName>
</protein>
<accession>A0ACC5UA20</accession>
<dbReference type="Proteomes" id="UP001647509">
    <property type="component" value="Unassembled WGS sequence"/>
</dbReference>
<sequence>MGTTPTGTTNIDACPIEADIDAIVTTASDITAIEAAYSDNCGTVTASFESQTLSGDQCAWSLERIYTISDGCMANDFDITITHTGSDQQAATGIAPTGTANIDACPVEVDIDAIVTTASDIAAIESAYIDNCGTVTASFESQTLSGDQCAWSLERTYTISDGCSTNNFDITITHSGSDQQAATGIVPTGTANIDACPIEADIDVLVTTSSDITAIEAAYTDNCGIVTASFVSQTLSGDQCAWSLERTYTVSDGCIANDFDITITHTGSDQQAATGIAPTGTTNIDACPIEVDIDAIVTTASDIAAIETAYSDNCGTVTASFVSQTLSGDQCAWSLERIYIVSDGCMANDFDITITHSGSDQQAATGIAPTGTTNIDACPIEVDIDAIVTTASDIAAIEAAYTDNCGIVTASFVSQTLSGDQCAWSLERTYTVSDGCSANNFNITMTHSGSDQQAATGIAPTGTTNIDACPIEVDIDAIVTTASDIAAIEAAYTDNCGTVTASFVSQTLSGDQCAWSLERTYTVSDGCMANDFNITITHTGSDQTPAMGTTPTGTANIDACPIEADIDAIVTTASDIAAIEAAYSDNCGTVTASFESQTLSGDQCAWSLERTYTVSDGCMANDFDITITHTGSDQQAATGIAPTGTNNIDACPIEADIDTIVTTASDIASIEAVYTDNCGIVTASFLSQTLSGDQCAWSLERIYTISDGCSTNNFDITITHSGSDQQAATGIAPTGTTNIDACPVEVDIDARVTTASDIASIEAAYTDNCGIVTASFVSQTLSGDQCAWSLERTYTVSDGCSVNNFDITITHSGSDQTPATGISPTGTANIDACPIEADIDVLVTTASDITAIEAAYTDNCGTVTASFVSQTPSGDQCAWSLERTYTVSDGCIANDFDITITHTGSDQQAATGIAPTGTTNIDACPIELDIDAIVTTASDIAAIEAAYTDNCGIVTASFVSQTLSGDQCAWSLERTYTVSDGCMASDFDITITHSGSDQTPAMGSTPIGTANIDACPIEVDIDAIVTTASDITAIEATYTDNCGIVTASFVSQTLSGDQCAWSLERTYTVSDGCSANNFDITITHSGSDQTAPVIDIQNKNDIEIICGKGDTQQQILDWLNSNAGATANDNCGNITWSNDYGGDNTVKCKLGKGIVVNFTAEDACGNTSSTSAIYHIKDLIAPSIITPAADLTVECDGSGNLAELNNWLTINGGAVATEDCSTMTWSNDFTMLSDECGETGMAIVIFTVQDACGNETSSTATFKIEDTKAPLTPSTPLDITYECIADVPPVGSLTAIDDCSGNITALGVDNINNTDPLNIIITRTWTFVDDCSNTSSTTQIITVKDTTPPVLNLPVNVTAQCSDNLTPIAFGIATAIDNCDPNPIVTYNDVRKDGACSGTFTITRTWTTTDISGNSVSVDQQISTSDTTAPDFDQTILPADAVVECDNIPSNETLTATDNCGNATVSVTDVIIDGHCPFNYIIERRYLATDDCGNSRIHLQTITVQDTTAPQFVETLPPLTLTVECDAIPTPEILTATDNCGTASVTVREIKTIDNCENNYSLARIWTATDECGLTTTHTQIITVQDTQAPQFVEALPSNITVECDAVPDVTILTATDNCGTATVTYNDVKTIGNCINNYIIERTFTAKDECGLISTHTQTITVQDTTAPVPSTSFSTTLDVSCTNIPEVPNVTFTDNCTANITIDYNETNSFDENVFQDYQIVRTWKVADECLNEAIYTQTINVRLDEIFTEFVAPDICFNDGIVDLFSLIPEDLNTRGTWEIIEGESGATLEANIFNPTVIKMSEDFRPGTEGIIYRFRYTTTNNGCISVNEVVMNLHADCVVLPCGEDEINISTAITPNGDGYNDTFDIKGIDLCGFVAEVKIFNRWGALVYQSNDYTLGSIETSGVEGDWDGSSPNASLGSNGRLPSGTYYYIINLKNSGISPLTGPIYIGTK</sequence>
<comment type="caution">
    <text evidence="1">The sequence shown here is derived from an EMBL/GenBank/DDBJ whole genome shotgun (WGS) entry which is preliminary data.</text>
</comment>
<name>A0ACC5UA20_9FLAO</name>
<evidence type="ECO:0000313" key="1">
    <source>
        <dbReference type="EMBL" id="MBU2951172.1"/>
    </source>
</evidence>
<keyword evidence="2" id="KW-1185">Reference proteome</keyword>
<evidence type="ECO:0000313" key="2">
    <source>
        <dbReference type="Proteomes" id="UP001647509"/>
    </source>
</evidence>
<reference evidence="1" key="1">
    <citation type="submission" date="2021-05" db="EMBL/GenBank/DDBJ databases">
        <title>Draft genomes of bacteria isolated from model marine particles.</title>
        <authorList>
            <person name="Datta M.S."/>
            <person name="Schwartzman J.A."/>
            <person name="Enke T.N."/>
            <person name="Saavedra J."/>
            <person name="Cermak N."/>
            <person name="Cordero O.X."/>
        </authorList>
    </citation>
    <scope>NUCLEOTIDE SEQUENCE</scope>
    <source>
        <strain evidence="1">I2M19</strain>
    </source>
</reference>
<organism evidence="1 2">
    <name type="scientific">Pseudotamlana agarivorans</name>
    <dbReference type="NCBI Taxonomy" id="481183"/>
    <lineage>
        <taxon>Bacteria</taxon>
        <taxon>Pseudomonadati</taxon>
        <taxon>Bacteroidota</taxon>
        <taxon>Flavobacteriia</taxon>
        <taxon>Flavobacteriales</taxon>
        <taxon>Flavobacteriaceae</taxon>
        <taxon>Pseudotamlana</taxon>
    </lineage>
</organism>
<dbReference type="EMBL" id="JAHKPD010000016">
    <property type="protein sequence ID" value="MBU2951172.1"/>
    <property type="molecule type" value="Genomic_DNA"/>
</dbReference>